<dbReference type="Pfam" id="PF22624">
    <property type="entry name" value="AASDHPPT_N"/>
    <property type="match status" value="1"/>
</dbReference>
<dbReference type="EMBL" id="JAAVNE010000007">
    <property type="protein sequence ID" value="NKC30530.1"/>
    <property type="molecule type" value="Genomic_DNA"/>
</dbReference>
<protein>
    <submittedName>
        <fullName evidence="5">4'-phosphopantetheinyl transferase superfamily protein</fullName>
    </submittedName>
</protein>
<reference evidence="5 6" key="1">
    <citation type="submission" date="2020-03" db="EMBL/GenBank/DDBJ databases">
        <title>Roseomonas selenitidurans sp. nov. isolated from urban soil.</title>
        <authorList>
            <person name="Liu H."/>
        </authorList>
    </citation>
    <scope>NUCLEOTIDE SEQUENCE [LARGE SCALE GENOMIC DNA]</scope>
    <source>
        <strain evidence="5 6">BU-1</strain>
    </source>
</reference>
<feature type="domain" description="4'-phosphopantetheinyl transferase N-terminal" evidence="4">
    <location>
        <begin position="16"/>
        <end position="112"/>
    </location>
</feature>
<evidence type="ECO:0000259" key="4">
    <source>
        <dbReference type="Pfam" id="PF22624"/>
    </source>
</evidence>
<dbReference type="Pfam" id="PF01648">
    <property type="entry name" value="ACPS"/>
    <property type="match status" value="1"/>
</dbReference>
<dbReference type="PANTHER" id="PTHR12215">
    <property type="entry name" value="PHOSPHOPANTETHEINE TRANSFERASE"/>
    <property type="match status" value="1"/>
</dbReference>
<keyword evidence="2 5" id="KW-0808">Transferase</keyword>
<dbReference type="InterPro" id="IPR055066">
    <property type="entry name" value="AASDHPPT_N"/>
</dbReference>
<comment type="similarity">
    <text evidence="1">Belongs to the P-Pant transferase superfamily. Gsp/Sfp/HetI/AcpT family.</text>
</comment>
<accession>A0ABX1E055</accession>
<evidence type="ECO:0000313" key="6">
    <source>
        <dbReference type="Proteomes" id="UP000787635"/>
    </source>
</evidence>
<feature type="domain" description="4'-phosphopantetheinyl transferase" evidence="3">
    <location>
        <begin position="117"/>
        <end position="219"/>
    </location>
</feature>
<evidence type="ECO:0000256" key="1">
    <source>
        <dbReference type="ARBA" id="ARBA00010990"/>
    </source>
</evidence>
<name>A0ABX1E055_9PROT</name>
<dbReference type="Gene3D" id="3.90.470.20">
    <property type="entry name" value="4'-phosphopantetheinyl transferase domain"/>
    <property type="match status" value="2"/>
</dbReference>
<gene>
    <name evidence="5" type="ORF">HEQ75_06620</name>
</gene>
<evidence type="ECO:0000313" key="5">
    <source>
        <dbReference type="EMBL" id="NKC30530.1"/>
    </source>
</evidence>
<dbReference type="Proteomes" id="UP000787635">
    <property type="component" value="Unassembled WGS sequence"/>
</dbReference>
<dbReference type="PANTHER" id="PTHR12215:SF10">
    <property type="entry name" value="L-AMINOADIPATE-SEMIALDEHYDE DEHYDROGENASE-PHOSPHOPANTETHEINYL TRANSFERASE"/>
    <property type="match status" value="1"/>
</dbReference>
<dbReference type="InterPro" id="IPR008278">
    <property type="entry name" value="4-PPantetheinyl_Trfase_dom"/>
</dbReference>
<evidence type="ECO:0000259" key="3">
    <source>
        <dbReference type="Pfam" id="PF01648"/>
    </source>
</evidence>
<keyword evidence="6" id="KW-1185">Reference proteome</keyword>
<organism evidence="5 6">
    <name type="scientific">Falsiroseomonas selenitidurans</name>
    <dbReference type="NCBI Taxonomy" id="2716335"/>
    <lineage>
        <taxon>Bacteria</taxon>
        <taxon>Pseudomonadati</taxon>
        <taxon>Pseudomonadota</taxon>
        <taxon>Alphaproteobacteria</taxon>
        <taxon>Acetobacterales</taxon>
        <taxon>Roseomonadaceae</taxon>
        <taxon>Falsiroseomonas</taxon>
    </lineage>
</organism>
<dbReference type="GO" id="GO:0016740">
    <property type="term" value="F:transferase activity"/>
    <property type="evidence" value="ECO:0007669"/>
    <property type="project" value="UniProtKB-KW"/>
</dbReference>
<sequence>MRPEARGRGLVRLRWWRPDAVDAATLVAWHATLDAAEQAAAARFRFAADRHAYIAAHALARQMLSAAGGLPPEAWRFTRTAAGKPELEAAHGMPWLRFNLSHTRTLVACATTARDDLGLDVEDVARAPASPALAQRYFAAEEAALLAALPQDRRHEAFLRIWTLKEAFVKATGAGIALGLDRFAVALDPPRLCRLPAEAGALGDWRFLQWQPTRSHILAMALRRAL</sequence>
<dbReference type="InterPro" id="IPR050559">
    <property type="entry name" value="P-Pant_transferase_sf"/>
</dbReference>
<evidence type="ECO:0000256" key="2">
    <source>
        <dbReference type="ARBA" id="ARBA00022679"/>
    </source>
</evidence>
<dbReference type="RefSeq" id="WP_168028466.1">
    <property type="nucleotide sequence ID" value="NZ_JAAVNE010000007.1"/>
</dbReference>
<comment type="caution">
    <text evidence="5">The sequence shown here is derived from an EMBL/GenBank/DDBJ whole genome shotgun (WGS) entry which is preliminary data.</text>
</comment>
<proteinExistence type="inferred from homology"/>
<dbReference type="SUPFAM" id="SSF56214">
    <property type="entry name" value="4'-phosphopantetheinyl transferase"/>
    <property type="match status" value="2"/>
</dbReference>
<dbReference type="InterPro" id="IPR037143">
    <property type="entry name" value="4-PPantetheinyl_Trfase_dom_sf"/>
</dbReference>